<evidence type="ECO:0000313" key="2">
    <source>
        <dbReference type="Proteomes" id="UP000230407"/>
    </source>
</evidence>
<evidence type="ECO:0000313" key="1">
    <source>
        <dbReference type="EMBL" id="PJF01976.1"/>
    </source>
</evidence>
<sequence>MRTPVRITTAPDGGAWNATILPDLGRRAGDDLRLLIDLIGADPVFTLRFEDGKVAEVVVERPEDPERLRLESPAGTRWVAAVTSPPHDRPDRF</sequence>
<name>A0A2M8MCU2_9ACTN</name>
<reference evidence="1 2" key="1">
    <citation type="submission" date="2017-11" db="EMBL/GenBank/DDBJ databases">
        <title>Streptomyces carmine sp. nov., a novel actinomycete isolated from Sophora alopecuroides in Xinjiang, China.</title>
        <authorList>
            <person name="Wang Y."/>
            <person name="Luo X."/>
            <person name="Wan C."/>
            <person name="Zhang L."/>
        </authorList>
    </citation>
    <scope>NUCLEOTIDE SEQUENCE [LARGE SCALE GENOMIC DNA]</scope>
    <source>
        <strain evidence="1 2">TRM SA0054</strain>
    </source>
</reference>
<protein>
    <submittedName>
        <fullName evidence="1">Uncharacterized protein</fullName>
    </submittedName>
</protein>
<dbReference type="AlphaFoldDB" id="A0A2M8MCU2"/>
<accession>A0A2M8MCU2</accession>
<comment type="caution">
    <text evidence="1">The sequence shown here is derived from an EMBL/GenBank/DDBJ whole genome shotgun (WGS) entry which is preliminary data.</text>
</comment>
<proteinExistence type="predicted"/>
<dbReference type="Proteomes" id="UP000230407">
    <property type="component" value="Unassembled WGS sequence"/>
</dbReference>
<keyword evidence="2" id="KW-1185">Reference proteome</keyword>
<gene>
    <name evidence="1" type="ORF">CUT44_00790</name>
</gene>
<dbReference type="EMBL" id="PGGW01000007">
    <property type="protein sequence ID" value="PJF01976.1"/>
    <property type="molecule type" value="Genomic_DNA"/>
</dbReference>
<organism evidence="1 2">
    <name type="scientific">Streptomyces carminius</name>
    <dbReference type="NCBI Taxonomy" id="2665496"/>
    <lineage>
        <taxon>Bacteria</taxon>
        <taxon>Bacillati</taxon>
        <taxon>Actinomycetota</taxon>
        <taxon>Actinomycetes</taxon>
        <taxon>Kitasatosporales</taxon>
        <taxon>Streptomycetaceae</taxon>
        <taxon>Streptomyces</taxon>
    </lineage>
</organism>